<feature type="active site" description="Charge relay system" evidence="2">
    <location>
        <position position="287"/>
    </location>
</feature>
<dbReference type="InterPro" id="IPR000073">
    <property type="entry name" value="AB_hydrolase_1"/>
</dbReference>
<feature type="domain" description="AB hydrolase-1" evidence="3">
    <location>
        <begin position="75"/>
        <end position="322"/>
    </location>
</feature>
<evidence type="ECO:0000313" key="5">
    <source>
        <dbReference type="Proteomes" id="UP000244152"/>
    </source>
</evidence>
<dbReference type="GO" id="GO:0034338">
    <property type="term" value="F:short-chain carboxylesterase activity"/>
    <property type="evidence" value="ECO:0007669"/>
    <property type="project" value="TreeGrafter"/>
</dbReference>
<dbReference type="PANTHER" id="PTHR10794:SF94">
    <property type="entry name" value="ESTERASE YHET-RELATED"/>
    <property type="match status" value="1"/>
</dbReference>
<protein>
    <recommendedName>
        <fullName evidence="3">AB hydrolase-1 domain-containing protein</fullName>
    </recommendedName>
</protein>
<comment type="caution">
    <text evidence="4">The sequence shown here is derived from an EMBL/GenBank/DDBJ whole genome shotgun (WGS) entry which is preliminary data.</text>
</comment>
<proteinExistence type="inferred from homology"/>
<dbReference type="GO" id="GO:0047372">
    <property type="term" value="F:monoacylglycerol lipase activity"/>
    <property type="evidence" value="ECO:0007669"/>
    <property type="project" value="TreeGrafter"/>
</dbReference>
<dbReference type="Proteomes" id="UP000244152">
    <property type="component" value="Unassembled WGS sequence"/>
</dbReference>
<evidence type="ECO:0000259" key="3">
    <source>
        <dbReference type="Pfam" id="PF00561"/>
    </source>
</evidence>
<sequence>MARIIRPDVKTFLSSISIQPARPYVAPMWLRGGHAQTIYPYFLARPSIPYRRERWELDDGDFIDIDWLEGARDAPLVVLFHGLEGSSNSHYVVSTMTLFREIGWRAAVVHFRGCSGSPNRLPRAYHAGDSAEIHWVLERINVRERQPGLQHSSIYAVGVSLGGNALLKWLGEQGRQACRLVDGVVAVSVPLDLAAAGNALASGFNLLYTRHFLDTLKRKAVGKLDLFPDLFDPAAVGACTTLYEFDNLVTAPLHGFRNAEDYWNQSSSKPWLKYIEVPTLVVNAINDPFMPAHALPTCADVSSRVVLEYPDEGGHVGFLDSPFPGRLTWLPERIVRFFGRQGNRAVLQASDAMPATQIS</sequence>
<comment type="similarity">
    <text evidence="1">Belongs to the AB hydrolase superfamily. AB hydrolase 4 family.</text>
</comment>
<dbReference type="AlphaFoldDB" id="A0A2T5I5H8"/>
<name>A0A2T5I5H8_9PROT</name>
<accession>A0A2T5I5H8</accession>
<feature type="active site" description="Charge relay system" evidence="2">
    <location>
        <position position="160"/>
    </location>
</feature>
<gene>
    <name evidence="4" type="ORF">C8R21_13527</name>
</gene>
<reference evidence="4 5" key="1">
    <citation type="submission" date="2018-04" db="EMBL/GenBank/DDBJ databases">
        <title>Active sludge and wastewater microbial communities from Klosterneuburg, Austria.</title>
        <authorList>
            <person name="Wagner M."/>
        </authorList>
    </citation>
    <scope>NUCLEOTIDE SEQUENCE [LARGE SCALE GENOMIC DNA]</scope>
    <source>
        <strain evidence="4 5">Nl12</strain>
    </source>
</reference>
<evidence type="ECO:0000256" key="2">
    <source>
        <dbReference type="PIRSR" id="PIRSR005211-1"/>
    </source>
</evidence>
<dbReference type="PANTHER" id="PTHR10794">
    <property type="entry name" value="ABHYDROLASE DOMAIN-CONTAINING PROTEIN"/>
    <property type="match status" value="1"/>
</dbReference>
<dbReference type="InterPro" id="IPR012020">
    <property type="entry name" value="ABHD4"/>
</dbReference>
<feature type="active site" description="Charge relay system" evidence="2">
    <location>
        <position position="315"/>
    </location>
</feature>
<evidence type="ECO:0000256" key="1">
    <source>
        <dbReference type="ARBA" id="ARBA00010884"/>
    </source>
</evidence>
<dbReference type="SUPFAM" id="SSF53474">
    <property type="entry name" value="alpha/beta-Hydrolases"/>
    <property type="match status" value="1"/>
</dbReference>
<dbReference type="InterPro" id="IPR029058">
    <property type="entry name" value="AB_hydrolase_fold"/>
</dbReference>
<dbReference type="Pfam" id="PF00561">
    <property type="entry name" value="Abhydrolase_1"/>
    <property type="match status" value="1"/>
</dbReference>
<dbReference type="Gene3D" id="3.40.50.1820">
    <property type="entry name" value="alpha/beta hydrolase"/>
    <property type="match status" value="1"/>
</dbReference>
<dbReference type="PIRSF" id="PIRSF005211">
    <property type="entry name" value="Ab_hydro_YheT"/>
    <property type="match status" value="1"/>
</dbReference>
<dbReference type="EMBL" id="QAOK01000035">
    <property type="protein sequence ID" value="PTQ79076.1"/>
    <property type="molecule type" value="Genomic_DNA"/>
</dbReference>
<organism evidence="4 5">
    <name type="scientific">Nitrosospira multiformis</name>
    <dbReference type="NCBI Taxonomy" id="1231"/>
    <lineage>
        <taxon>Bacteria</taxon>
        <taxon>Pseudomonadati</taxon>
        <taxon>Pseudomonadota</taxon>
        <taxon>Betaproteobacteria</taxon>
        <taxon>Nitrosomonadales</taxon>
        <taxon>Nitrosomonadaceae</taxon>
        <taxon>Nitrosospira</taxon>
    </lineage>
</organism>
<dbReference type="InterPro" id="IPR050960">
    <property type="entry name" value="AB_hydrolase_4_sf"/>
</dbReference>
<evidence type="ECO:0000313" key="4">
    <source>
        <dbReference type="EMBL" id="PTQ79076.1"/>
    </source>
</evidence>